<keyword evidence="8" id="KW-1185">Reference proteome</keyword>
<evidence type="ECO:0000313" key="8">
    <source>
        <dbReference type="Proteomes" id="UP000789595"/>
    </source>
</evidence>
<dbReference type="SUPFAM" id="SSF54197">
    <property type="entry name" value="HIT-like"/>
    <property type="match status" value="1"/>
</dbReference>
<dbReference type="Pfam" id="PF11969">
    <property type="entry name" value="DcpS_C"/>
    <property type="match status" value="1"/>
</dbReference>
<evidence type="ECO:0000256" key="5">
    <source>
        <dbReference type="PROSITE-ProRule" id="PRU00464"/>
    </source>
</evidence>
<dbReference type="OrthoDB" id="1915375at2759"/>
<proteinExistence type="predicted"/>
<evidence type="ECO:0000259" key="6">
    <source>
        <dbReference type="PROSITE" id="PS51084"/>
    </source>
</evidence>
<sequence>MRRRLAGCLATAQMASCLFPPNLSDGPTNLPLAEDIEKNPTVFGELLRGEAPIRKLHECDAYLAFRNVKNYAPLAGLVIPKRRRPQDPDGLKKADVALLEDMRRIALEVCQREQPEAFAANDYWLRFHRRPWHSVDHLHLHVLAPASKVSSWTAFIFLAGSPWSLDADALLEKLRRSRE</sequence>
<organism evidence="7 8">
    <name type="scientific">Pelagomonas calceolata</name>
    <dbReference type="NCBI Taxonomy" id="35677"/>
    <lineage>
        <taxon>Eukaryota</taxon>
        <taxon>Sar</taxon>
        <taxon>Stramenopiles</taxon>
        <taxon>Ochrophyta</taxon>
        <taxon>Pelagophyceae</taxon>
        <taxon>Pelagomonadales</taxon>
        <taxon>Pelagomonadaceae</taxon>
        <taxon>Pelagomonas</taxon>
    </lineage>
</organism>
<keyword evidence="2" id="KW-0378">Hydrolase</keyword>
<name>A0A8J2SXL7_9STRA</name>
<dbReference type="GO" id="GO:0016787">
    <property type="term" value="F:hydrolase activity"/>
    <property type="evidence" value="ECO:0007669"/>
    <property type="project" value="UniProtKB-KW"/>
</dbReference>
<dbReference type="Gene3D" id="3.30.428.10">
    <property type="entry name" value="HIT-like"/>
    <property type="match status" value="1"/>
</dbReference>
<dbReference type="PRINTS" id="PR00332">
    <property type="entry name" value="HISTRIAD"/>
</dbReference>
<reference evidence="7" key="1">
    <citation type="submission" date="2021-11" db="EMBL/GenBank/DDBJ databases">
        <authorList>
            <consortium name="Genoscope - CEA"/>
            <person name="William W."/>
        </authorList>
    </citation>
    <scope>NUCLEOTIDE SEQUENCE</scope>
</reference>
<dbReference type="PANTHER" id="PTHR12486:SF5">
    <property type="entry name" value="ADENOSINE 5'-MONOPHOSPHORAMIDASE HINT3"/>
    <property type="match status" value="1"/>
</dbReference>
<evidence type="ECO:0000256" key="2">
    <source>
        <dbReference type="ARBA" id="ARBA00022801"/>
    </source>
</evidence>
<dbReference type="InterPro" id="IPR011146">
    <property type="entry name" value="HIT-like"/>
</dbReference>
<dbReference type="Proteomes" id="UP000789595">
    <property type="component" value="Unassembled WGS sequence"/>
</dbReference>
<feature type="short sequence motif" description="Histidine triad motif" evidence="4 5">
    <location>
        <begin position="137"/>
        <end position="141"/>
    </location>
</feature>
<evidence type="ECO:0000313" key="7">
    <source>
        <dbReference type="EMBL" id="CAH0379528.1"/>
    </source>
</evidence>
<evidence type="ECO:0000256" key="1">
    <source>
        <dbReference type="ARBA" id="ARBA00022741"/>
    </source>
</evidence>
<dbReference type="PANTHER" id="PTHR12486">
    <property type="entry name" value="APRATAXIN-RELATED"/>
    <property type="match status" value="1"/>
</dbReference>
<dbReference type="EMBL" id="CAKKNE010000006">
    <property type="protein sequence ID" value="CAH0379528.1"/>
    <property type="molecule type" value="Genomic_DNA"/>
</dbReference>
<gene>
    <name evidence="7" type="ORF">PECAL_6P11560</name>
</gene>
<accession>A0A8J2SXL7</accession>
<dbReference type="PROSITE" id="PS51084">
    <property type="entry name" value="HIT_2"/>
    <property type="match status" value="1"/>
</dbReference>
<feature type="active site" description="Tele-AMP-histidine intermediate" evidence="3">
    <location>
        <position position="139"/>
    </location>
</feature>
<keyword evidence="1" id="KW-0547">Nucleotide-binding</keyword>
<protein>
    <recommendedName>
        <fullName evidence="6">HIT domain-containing protein</fullName>
    </recommendedName>
</protein>
<evidence type="ECO:0000256" key="3">
    <source>
        <dbReference type="PIRSR" id="PIRSR601310-1"/>
    </source>
</evidence>
<dbReference type="AlphaFoldDB" id="A0A8J2SXL7"/>
<feature type="domain" description="HIT" evidence="6">
    <location>
        <begin position="42"/>
        <end position="152"/>
    </location>
</feature>
<dbReference type="GO" id="GO:0000166">
    <property type="term" value="F:nucleotide binding"/>
    <property type="evidence" value="ECO:0007669"/>
    <property type="project" value="UniProtKB-KW"/>
</dbReference>
<comment type="caution">
    <text evidence="7">The sequence shown here is derived from an EMBL/GenBank/DDBJ whole genome shotgun (WGS) entry which is preliminary data.</text>
</comment>
<dbReference type="InterPro" id="IPR001310">
    <property type="entry name" value="Histidine_triad_HIT"/>
</dbReference>
<evidence type="ECO:0000256" key="4">
    <source>
        <dbReference type="PIRSR" id="PIRSR601310-3"/>
    </source>
</evidence>
<dbReference type="InterPro" id="IPR036265">
    <property type="entry name" value="HIT-like_sf"/>
</dbReference>